<dbReference type="InterPro" id="IPR035906">
    <property type="entry name" value="MetI-like_sf"/>
</dbReference>
<evidence type="ECO:0000256" key="5">
    <source>
        <dbReference type="ARBA" id="ARBA00022989"/>
    </source>
</evidence>
<dbReference type="SUPFAM" id="SSF161098">
    <property type="entry name" value="MetI-like"/>
    <property type="match status" value="1"/>
</dbReference>
<evidence type="ECO:0000256" key="3">
    <source>
        <dbReference type="ARBA" id="ARBA00022475"/>
    </source>
</evidence>
<dbReference type="EMBL" id="JBHSML010000014">
    <property type="protein sequence ID" value="MFC5518785.1"/>
    <property type="molecule type" value="Genomic_DNA"/>
</dbReference>
<evidence type="ECO:0000256" key="2">
    <source>
        <dbReference type="ARBA" id="ARBA00022448"/>
    </source>
</evidence>
<proteinExistence type="inferred from homology"/>
<keyword evidence="2 7" id="KW-0813">Transport</keyword>
<organism evidence="9 10">
    <name type="scientific">Kaistia terrae</name>
    <dbReference type="NCBI Taxonomy" id="537017"/>
    <lineage>
        <taxon>Bacteria</taxon>
        <taxon>Pseudomonadati</taxon>
        <taxon>Pseudomonadota</taxon>
        <taxon>Alphaproteobacteria</taxon>
        <taxon>Hyphomicrobiales</taxon>
        <taxon>Kaistiaceae</taxon>
        <taxon>Kaistia</taxon>
    </lineage>
</organism>
<dbReference type="PANTHER" id="PTHR43005:SF1">
    <property type="entry name" value="SPERMIDINE_PUTRESCINE TRANSPORT SYSTEM PERMEASE PROTEIN"/>
    <property type="match status" value="1"/>
</dbReference>
<keyword evidence="5 7" id="KW-1133">Transmembrane helix</keyword>
<keyword evidence="4 7" id="KW-0812">Transmembrane</keyword>
<feature type="transmembrane region" description="Helical" evidence="7">
    <location>
        <begin position="29"/>
        <end position="55"/>
    </location>
</feature>
<evidence type="ECO:0000256" key="6">
    <source>
        <dbReference type="ARBA" id="ARBA00023136"/>
    </source>
</evidence>
<dbReference type="Pfam" id="PF00528">
    <property type="entry name" value="BPD_transp_1"/>
    <property type="match status" value="1"/>
</dbReference>
<dbReference type="InterPro" id="IPR000515">
    <property type="entry name" value="MetI-like"/>
</dbReference>
<evidence type="ECO:0000259" key="8">
    <source>
        <dbReference type="PROSITE" id="PS50928"/>
    </source>
</evidence>
<reference evidence="10" key="1">
    <citation type="journal article" date="2019" name="Int. J. Syst. Evol. Microbiol.">
        <title>The Global Catalogue of Microorganisms (GCM) 10K type strain sequencing project: providing services to taxonomists for standard genome sequencing and annotation.</title>
        <authorList>
            <consortium name="The Broad Institute Genomics Platform"/>
            <consortium name="The Broad Institute Genome Sequencing Center for Infectious Disease"/>
            <person name="Wu L."/>
            <person name="Ma J."/>
        </authorList>
    </citation>
    <scope>NUCLEOTIDE SEQUENCE [LARGE SCALE GENOMIC DNA]</scope>
    <source>
        <strain evidence="10">KACC 12633</strain>
    </source>
</reference>
<accession>A0ABW0Q2I5</accession>
<feature type="transmembrane region" description="Helical" evidence="7">
    <location>
        <begin position="127"/>
        <end position="147"/>
    </location>
</feature>
<evidence type="ECO:0000313" key="9">
    <source>
        <dbReference type="EMBL" id="MFC5518785.1"/>
    </source>
</evidence>
<feature type="transmembrane region" description="Helical" evidence="7">
    <location>
        <begin position="231"/>
        <end position="250"/>
    </location>
</feature>
<evidence type="ECO:0000256" key="4">
    <source>
        <dbReference type="ARBA" id="ARBA00022692"/>
    </source>
</evidence>
<keyword evidence="3" id="KW-1003">Cell membrane</keyword>
<feature type="domain" description="ABC transmembrane type-1" evidence="8">
    <location>
        <begin position="90"/>
        <end position="303"/>
    </location>
</feature>
<feature type="transmembrane region" description="Helical" evidence="7">
    <location>
        <begin position="175"/>
        <end position="201"/>
    </location>
</feature>
<sequence length="310" mass="34186">MDMAARQETVTVARAASRSPGRSLLPDRWLPYGMIGPAVFVAFAIAIVPLCYAFWLSLQEWYMLRQPQPKWGGLINYRALLQDTQLWASFGRTWIWTLGTVFVELLLAMPIALLLNRETAIARTASALILLPWVTPFIVLGFGWRFLLDSDVGPIHSFLHLIGIAGDSSVLNDPVLAFATIIFISGWKGTPFLVIALLAALKSIPDELYEAAEVDGAGAWSRFWHITVPSIQNTVVTVGLVLGILAFYSFDLPWIMTKGGPQDATTIVGIAMYKAVFLDLRPAYAAAISIVMLVLLFAASMFALRARRID</sequence>
<name>A0ABW0Q2I5_9HYPH</name>
<feature type="transmembrane region" description="Helical" evidence="7">
    <location>
        <begin position="283"/>
        <end position="304"/>
    </location>
</feature>
<comment type="similarity">
    <text evidence="7">Belongs to the binding-protein-dependent transport system permease family.</text>
</comment>
<dbReference type="Gene3D" id="1.10.3720.10">
    <property type="entry name" value="MetI-like"/>
    <property type="match status" value="1"/>
</dbReference>
<dbReference type="Proteomes" id="UP001596150">
    <property type="component" value="Unassembled WGS sequence"/>
</dbReference>
<evidence type="ECO:0000256" key="7">
    <source>
        <dbReference type="RuleBase" id="RU363032"/>
    </source>
</evidence>
<keyword evidence="10" id="KW-1185">Reference proteome</keyword>
<comment type="subcellular location">
    <subcellularLocation>
        <location evidence="1 7">Cell membrane</location>
        <topology evidence="1 7">Multi-pass membrane protein</topology>
    </subcellularLocation>
</comment>
<dbReference type="CDD" id="cd06261">
    <property type="entry name" value="TM_PBP2"/>
    <property type="match status" value="1"/>
</dbReference>
<evidence type="ECO:0000313" key="10">
    <source>
        <dbReference type="Proteomes" id="UP001596150"/>
    </source>
</evidence>
<dbReference type="PROSITE" id="PS50928">
    <property type="entry name" value="ABC_TM1"/>
    <property type="match status" value="1"/>
</dbReference>
<evidence type="ECO:0000256" key="1">
    <source>
        <dbReference type="ARBA" id="ARBA00004651"/>
    </source>
</evidence>
<keyword evidence="6 7" id="KW-0472">Membrane</keyword>
<dbReference type="RefSeq" id="WP_266344454.1">
    <property type="nucleotide sequence ID" value="NZ_JAPKNH010000005.1"/>
</dbReference>
<feature type="transmembrane region" description="Helical" evidence="7">
    <location>
        <begin position="94"/>
        <end position="115"/>
    </location>
</feature>
<gene>
    <name evidence="9" type="ORF">ACFPP9_23620</name>
</gene>
<dbReference type="PANTHER" id="PTHR43005">
    <property type="entry name" value="BLR7065 PROTEIN"/>
    <property type="match status" value="1"/>
</dbReference>
<protein>
    <submittedName>
        <fullName evidence="9">Carbohydrate ABC transporter permease</fullName>
    </submittedName>
</protein>
<comment type="caution">
    <text evidence="9">The sequence shown here is derived from an EMBL/GenBank/DDBJ whole genome shotgun (WGS) entry which is preliminary data.</text>
</comment>